<dbReference type="REBASE" id="292592">
    <property type="entry name" value="M.Dsa435ORF4895P"/>
</dbReference>
<dbReference type="SUPFAM" id="SSF53335">
    <property type="entry name" value="S-adenosyl-L-methionine-dependent methyltransferases"/>
    <property type="match status" value="1"/>
</dbReference>
<dbReference type="InterPro" id="IPR029063">
    <property type="entry name" value="SAM-dependent_MTases_sf"/>
</dbReference>
<evidence type="ECO:0000256" key="1">
    <source>
        <dbReference type="ARBA" id="ARBA00022603"/>
    </source>
</evidence>
<dbReference type="GO" id="GO:0032259">
    <property type="term" value="P:methylation"/>
    <property type="evidence" value="ECO:0007669"/>
    <property type="project" value="UniProtKB-KW"/>
</dbReference>
<feature type="active site" evidence="5">
    <location>
        <position position="110"/>
    </location>
</feature>
<proteinExistence type="inferred from homology"/>
<dbReference type="AlphaFoldDB" id="A0A494X4L9"/>
<comment type="caution">
    <text evidence="9">The sequence shown here is derived from an EMBL/GenBank/DDBJ whole genome shotgun (WGS) entry which is preliminary data.</text>
</comment>
<evidence type="ECO:0000256" key="6">
    <source>
        <dbReference type="RuleBase" id="RU000416"/>
    </source>
</evidence>
<evidence type="ECO:0000256" key="5">
    <source>
        <dbReference type="PROSITE-ProRule" id="PRU01016"/>
    </source>
</evidence>
<evidence type="ECO:0000313" key="10">
    <source>
        <dbReference type="Proteomes" id="UP000271256"/>
    </source>
</evidence>
<dbReference type="PROSITE" id="PS51679">
    <property type="entry name" value="SAM_MT_C5"/>
    <property type="match status" value="1"/>
</dbReference>
<dbReference type="PANTHER" id="PTHR10629">
    <property type="entry name" value="CYTOSINE-SPECIFIC METHYLTRANSFERASE"/>
    <property type="match status" value="1"/>
</dbReference>
<dbReference type="GO" id="GO:0044027">
    <property type="term" value="P:negative regulation of gene expression via chromosomal CpG island methylation"/>
    <property type="evidence" value="ECO:0007669"/>
    <property type="project" value="TreeGrafter"/>
</dbReference>
<reference evidence="9 10" key="1">
    <citation type="submission" date="2018-10" db="EMBL/GenBank/DDBJ databases">
        <authorList>
            <person name="Grouzdev D.S."/>
            <person name="Krutkina M.S."/>
            <person name="Tourova T.P."/>
            <person name="Nazina T.N."/>
        </authorList>
    </citation>
    <scope>NUCLEOTIDE SEQUENCE [LARGE SCALE GENOMIC DNA]</scope>
    <source>
        <strain evidence="9 10">435</strain>
    </source>
</reference>
<dbReference type="OrthoDB" id="9813719at2"/>
<evidence type="ECO:0000256" key="3">
    <source>
        <dbReference type="ARBA" id="ARBA00022691"/>
    </source>
</evidence>
<organism evidence="9 10">
    <name type="scientific">Desulfofundulus salinus</name>
    <dbReference type="NCBI Taxonomy" id="2419843"/>
    <lineage>
        <taxon>Bacteria</taxon>
        <taxon>Bacillati</taxon>
        <taxon>Bacillota</taxon>
        <taxon>Clostridia</taxon>
        <taxon>Eubacteriales</taxon>
        <taxon>Peptococcaceae</taxon>
        <taxon>Desulfofundulus</taxon>
    </lineage>
</organism>
<keyword evidence="10" id="KW-1185">Reference proteome</keyword>
<dbReference type="PROSITE" id="PS00094">
    <property type="entry name" value="C5_MTASE_1"/>
    <property type="match status" value="1"/>
</dbReference>
<keyword evidence="4" id="KW-0680">Restriction system</keyword>
<comment type="similarity">
    <text evidence="5 6">Belongs to the class I-like SAM-binding methyltransferase superfamily. C5-methyltransferase family.</text>
</comment>
<keyword evidence="1 5" id="KW-0489">Methyltransferase</keyword>
<feature type="region of interest" description="Disordered" evidence="8">
    <location>
        <begin position="378"/>
        <end position="400"/>
    </location>
</feature>
<gene>
    <name evidence="9" type="ORF">D7024_04895</name>
</gene>
<evidence type="ECO:0000256" key="8">
    <source>
        <dbReference type="SAM" id="MobiDB-lite"/>
    </source>
</evidence>
<evidence type="ECO:0000256" key="2">
    <source>
        <dbReference type="ARBA" id="ARBA00022679"/>
    </source>
</evidence>
<dbReference type="Gene3D" id="3.40.50.150">
    <property type="entry name" value="Vaccinia Virus protein VP39"/>
    <property type="match status" value="1"/>
</dbReference>
<dbReference type="PRINTS" id="PR00105">
    <property type="entry name" value="C5METTRFRASE"/>
</dbReference>
<name>A0A494X4L9_9FIRM</name>
<dbReference type="EMBL" id="RBWE01000001">
    <property type="protein sequence ID" value="RKO68085.1"/>
    <property type="molecule type" value="Genomic_DNA"/>
</dbReference>
<dbReference type="PANTHER" id="PTHR10629:SF52">
    <property type="entry name" value="DNA (CYTOSINE-5)-METHYLTRANSFERASE 1"/>
    <property type="match status" value="1"/>
</dbReference>
<dbReference type="Gene3D" id="3.90.120.10">
    <property type="entry name" value="DNA Methylase, subunit A, domain 2"/>
    <property type="match status" value="1"/>
</dbReference>
<keyword evidence="2 5" id="KW-0808">Transferase</keyword>
<accession>A0A494X4L9</accession>
<dbReference type="InterPro" id="IPR001525">
    <property type="entry name" value="C5_MeTfrase"/>
</dbReference>
<dbReference type="EC" id="2.1.1.37" evidence="7"/>
<sequence>MRSKNEDVVGYGGVTLKILAGGKPPLTFEEEFTAVDLYCGCGGVTEGLKQSGFRVVAAVDNDPVACKTYRKNHPEVNLYESDIENVDPMIIRREDLKGCDVDLLVVCAPCQPFSSLNRNKGRDGRADLILQTVRFARVLRPAVIFLENVPGLTRYDEIISKLKEELRELGYRVGGPHKINAADYMVPQRRTRCILMVTRLIDPPQPPPPLTPEGSRITVRATIGKLRPLKSGEKDPCDPLHAARKHNELTIKRLSHIPKDGGSRSSLPSELQLKCHKGHDGHPDVYGRMAWDSLAPTLTTGCTDVTKGRFAHPEQDRAITLREAALLQTFPKTYEFAGGPTAIARQIGNAVPVEMVKALAPTFKKSIREIREREKSEVYREAVGGYQSQRGQSPDPGLRG</sequence>
<protein>
    <recommendedName>
        <fullName evidence="7">Cytosine-specific methyltransferase</fullName>
        <ecNumber evidence="7">2.1.1.37</ecNumber>
    </recommendedName>
</protein>
<dbReference type="GO" id="GO:0009307">
    <property type="term" value="P:DNA restriction-modification system"/>
    <property type="evidence" value="ECO:0007669"/>
    <property type="project" value="UniProtKB-KW"/>
</dbReference>
<keyword evidence="3 5" id="KW-0949">S-adenosyl-L-methionine</keyword>
<dbReference type="GO" id="GO:0003886">
    <property type="term" value="F:DNA (cytosine-5-)-methyltransferase activity"/>
    <property type="evidence" value="ECO:0007669"/>
    <property type="project" value="UniProtKB-EC"/>
</dbReference>
<dbReference type="InterPro" id="IPR018117">
    <property type="entry name" value="C5_DNA_meth_AS"/>
</dbReference>
<dbReference type="NCBIfam" id="TIGR00675">
    <property type="entry name" value="dcm"/>
    <property type="match status" value="1"/>
</dbReference>
<evidence type="ECO:0000256" key="4">
    <source>
        <dbReference type="ARBA" id="ARBA00022747"/>
    </source>
</evidence>
<dbReference type="Pfam" id="PF00145">
    <property type="entry name" value="DNA_methylase"/>
    <property type="match status" value="1"/>
</dbReference>
<dbReference type="InterPro" id="IPR050390">
    <property type="entry name" value="C5-Methyltransferase"/>
</dbReference>
<dbReference type="Proteomes" id="UP000271256">
    <property type="component" value="Unassembled WGS sequence"/>
</dbReference>
<evidence type="ECO:0000313" key="9">
    <source>
        <dbReference type="EMBL" id="RKO68085.1"/>
    </source>
</evidence>
<comment type="catalytic activity">
    <reaction evidence="7">
        <text>a 2'-deoxycytidine in DNA + S-adenosyl-L-methionine = a 5-methyl-2'-deoxycytidine in DNA + S-adenosyl-L-homocysteine + H(+)</text>
        <dbReference type="Rhea" id="RHEA:13681"/>
        <dbReference type="Rhea" id="RHEA-COMP:11369"/>
        <dbReference type="Rhea" id="RHEA-COMP:11370"/>
        <dbReference type="ChEBI" id="CHEBI:15378"/>
        <dbReference type="ChEBI" id="CHEBI:57856"/>
        <dbReference type="ChEBI" id="CHEBI:59789"/>
        <dbReference type="ChEBI" id="CHEBI:85452"/>
        <dbReference type="ChEBI" id="CHEBI:85454"/>
        <dbReference type="EC" id="2.1.1.37"/>
    </reaction>
</comment>
<evidence type="ECO:0000256" key="7">
    <source>
        <dbReference type="RuleBase" id="RU000417"/>
    </source>
</evidence>
<dbReference type="GO" id="GO:0003677">
    <property type="term" value="F:DNA binding"/>
    <property type="evidence" value="ECO:0007669"/>
    <property type="project" value="TreeGrafter"/>
</dbReference>